<evidence type="ECO:0000313" key="2">
    <source>
        <dbReference type="EMBL" id="OOS23146.1"/>
    </source>
</evidence>
<dbReference type="EMBL" id="MUYU01000019">
    <property type="protein sequence ID" value="OOS23146.1"/>
    <property type="molecule type" value="Genomic_DNA"/>
</dbReference>
<feature type="transmembrane region" description="Helical" evidence="1">
    <location>
        <begin position="24"/>
        <end position="42"/>
    </location>
</feature>
<keyword evidence="1" id="KW-0812">Transmembrane</keyword>
<evidence type="ECO:0000256" key="1">
    <source>
        <dbReference type="SAM" id="Phobius"/>
    </source>
</evidence>
<dbReference type="Proteomes" id="UP000189800">
    <property type="component" value="Unassembled WGS sequence"/>
</dbReference>
<keyword evidence="1" id="KW-1133">Transmembrane helix</keyword>
<feature type="transmembrane region" description="Helical" evidence="1">
    <location>
        <begin position="140"/>
        <end position="158"/>
    </location>
</feature>
<gene>
    <name evidence="2" type="ORF">B0680_08280</name>
</gene>
<reference evidence="2 3" key="1">
    <citation type="submission" date="2017-02" db="EMBL/GenBank/DDBJ databases">
        <title>Draft genome sequence of Moraxella pluranimalium CCUG 54913T type strain.</title>
        <authorList>
            <person name="Salva-Serra F."/>
            <person name="Engstrom-Jakobsson H."/>
            <person name="Thorell K."/>
            <person name="Jaen-Luchoro D."/>
            <person name="Gonzales-Siles L."/>
            <person name="Karlsson R."/>
            <person name="Yazdan S."/>
            <person name="Boulund F."/>
            <person name="Johnning A."/>
            <person name="Engstrand L."/>
            <person name="Kristiansson E."/>
            <person name="Moore E."/>
        </authorList>
    </citation>
    <scope>NUCLEOTIDE SEQUENCE [LARGE SCALE GENOMIC DNA]</scope>
    <source>
        <strain evidence="2 3">CCUG 54913</strain>
    </source>
</reference>
<organism evidence="2 3">
    <name type="scientific">Moraxella pluranimalium</name>
    <dbReference type="NCBI Taxonomy" id="470453"/>
    <lineage>
        <taxon>Bacteria</taxon>
        <taxon>Pseudomonadati</taxon>
        <taxon>Pseudomonadota</taxon>
        <taxon>Gammaproteobacteria</taxon>
        <taxon>Moraxellales</taxon>
        <taxon>Moraxellaceae</taxon>
        <taxon>Moraxella</taxon>
    </lineage>
</organism>
<dbReference type="AlphaFoldDB" id="A0A1T0CLC8"/>
<feature type="transmembrane region" description="Helical" evidence="1">
    <location>
        <begin position="115"/>
        <end position="134"/>
    </location>
</feature>
<proteinExistence type="predicted"/>
<feature type="transmembrane region" description="Helical" evidence="1">
    <location>
        <begin position="87"/>
        <end position="108"/>
    </location>
</feature>
<comment type="caution">
    <text evidence="2">The sequence shown here is derived from an EMBL/GenBank/DDBJ whole genome shotgun (WGS) entry which is preliminary data.</text>
</comment>
<sequence>MPLTDDGMAVYDGQNYHPNKERGMNGLAILGLVAFGVFAGILRYHYGRFHAVHWMHFVVSGLLWMWSATFDWTLSKLDFVRMDDLTLMIAVGISLWAWIFLVSLVMAYAKPKLHFGWYIVFAVFFAVFGLVSVGWTTAQLMQGVAIAYSVGVIIALWVRRWVQKDNGTPHAGRVSDTVLPVINLHPDSGYGRSDGFFDT</sequence>
<feature type="transmembrane region" description="Helical" evidence="1">
    <location>
        <begin position="49"/>
        <end position="67"/>
    </location>
</feature>
<keyword evidence="1" id="KW-0472">Membrane</keyword>
<keyword evidence="3" id="KW-1185">Reference proteome</keyword>
<name>A0A1T0CLC8_9GAMM</name>
<accession>A0A1T0CLC8</accession>
<evidence type="ECO:0000313" key="3">
    <source>
        <dbReference type="Proteomes" id="UP000189800"/>
    </source>
</evidence>
<protein>
    <submittedName>
        <fullName evidence="2">Uncharacterized protein</fullName>
    </submittedName>
</protein>